<evidence type="ECO:0000313" key="1">
    <source>
        <dbReference type="EMBL" id="MEW9304307.1"/>
    </source>
</evidence>
<organism evidence="1 2">
    <name type="scientific">Labrys neptuniae</name>
    <dbReference type="NCBI Taxonomy" id="376174"/>
    <lineage>
        <taxon>Bacteria</taxon>
        <taxon>Pseudomonadati</taxon>
        <taxon>Pseudomonadota</taxon>
        <taxon>Alphaproteobacteria</taxon>
        <taxon>Hyphomicrobiales</taxon>
        <taxon>Xanthobacteraceae</taxon>
        <taxon>Labrys</taxon>
    </lineage>
</organism>
<dbReference type="Proteomes" id="UP001555786">
    <property type="component" value="Unassembled WGS sequence"/>
</dbReference>
<protein>
    <submittedName>
        <fullName evidence="1">Uncharacterized protein</fullName>
    </submittedName>
</protein>
<comment type="caution">
    <text evidence="1">The sequence shown here is derived from an EMBL/GenBank/DDBJ whole genome shotgun (WGS) entry which is preliminary data.</text>
</comment>
<proteinExistence type="predicted"/>
<reference evidence="1 2" key="1">
    <citation type="submission" date="2024-07" db="EMBL/GenBank/DDBJ databases">
        <title>Description of Labrys sedimenti sp. nov., isolated from a diclofenac-degrading enrichment culture.</title>
        <authorList>
            <person name="Tancsics A."/>
            <person name="Csepanyi A."/>
        </authorList>
    </citation>
    <scope>NUCLEOTIDE SEQUENCE [LARGE SCALE GENOMIC DNA]</scope>
    <source>
        <strain evidence="1 2">LMG 23578</strain>
    </source>
</reference>
<sequence length="253" mass="28258">MNETLRAVVAEAYELFPPHRFGAQLQNVCTGCCVTADEQALLIRTPRQAIPAPLMQAYYGAAFNGCLNAEETEHFLPRLLELSAEGHQLGTGGFECNFNHLGTRGADYRHNWSREKIALIDRYFLALAELSWQAGLPNPQWQCHAIEDVLCAIARGSAYLPPILSAWQADQSRQATIRLANTLSNLHWSKRKVGFAKLTNAFWADVPDQECLCVAWLCSPDHYTRFDTAMNQEEDDDVFALFSQARDVVGAAP</sequence>
<keyword evidence="2" id="KW-1185">Reference proteome</keyword>
<name>A0ABV3PF98_9HYPH</name>
<accession>A0ABV3PF98</accession>
<gene>
    <name evidence="1" type="ORF">ABXS05_02065</name>
</gene>
<dbReference type="RefSeq" id="WP_311938477.1">
    <property type="nucleotide sequence ID" value="NZ_JAVSCS010000018.1"/>
</dbReference>
<dbReference type="EMBL" id="JBFNQD010000001">
    <property type="protein sequence ID" value="MEW9304307.1"/>
    <property type="molecule type" value="Genomic_DNA"/>
</dbReference>
<evidence type="ECO:0000313" key="2">
    <source>
        <dbReference type="Proteomes" id="UP001555786"/>
    </source>
</evidence>